<keyword evidence="3 7" id="KW-1134">Transmembrane beta strand</keyword>
<organism evidence="9 10">
    <name type="scientific">Sphingobacterium psychroaquaticum</name>
    <dbReference type="NCBI Taxonomy" id="561061"/>
    <lineage>
        <taxon>Bacteria</taxon>
        <taxon>Pseudomonadati</taxon>
        <taxon>Bacteroidota</taxon>
        <taxon>Sphingobacteriia</taxon>
        <taxon>Sphingobacteriales</taxon>
        <taxon>Sphingobacteriaceae</taxon>
        <taxon>Sphingobacterium</taxon>
    </lineage>
</organism>
<dbReference type="InterPro" id="IPR036942">
    <property type="entry name" value="Beta-barrel_TonB_sf"/>
</dbReference>
<proteinExistence type="inferred from homology"/>
<dbReference type="GO" id="GO:0009279">
    <property type="term" value="C:cell outer membrane"/>
    <property type="evidence" value="ECO:0007669"/>
    <property type="project" value="UniProtKB-SubCell"/>
</dbReference>
<comment type="subcellular location">
    <subcellularLocation>
        <location evidence="1 7">Cell outer membrane</location>
        <topology evidence="1 7">Multi-pass membrane protein</topology>
    </subcellularLocation>
</comment>
<evidence type="ECO:0000313" key="9">
    <source>
        <dbReference type="EMBL" id="SMG31382.1"/>
    </source>
</evidence>
<feature type="domain" description="TonB-dependent receptor plug" evidence="8">
    <location>
        <begin position="214"/>
        <end position="347"/>
    </location>
</feature>
<dbReference type="InterPro" id="IPR008969">
    <property type="entry name" value="CarboxyPept-like_regulatory"/>
</dbReference>
<dbReference type="Gene3D" id="2.40.170.20">
    <property type="entry name" value="TonB-dependent receptor, beta-barrel domain"/>
    <property type="match status" value="1"/>
</dbReference>
<dbReference type="InterPro" id="IPR023996">
    <property type="entry name" value="TonB-dep_OMP_SusC/RagA"/>
</dbReference>
<dbReference type="SUPFAM" id="SSF49464">
    <property type="entry name" value="Carboxypeptidase regulatory domain-like"/>
    <property type="match status" value="1"/>
</dbReference>
<evidence type="ECO:0000313" key="10">
    <source>
        <dbReference type="Proteomes" id="UP000192980"/>
    </source>
</evidence>
<evidence type="ECO:0000256" key="7">
    <source>
        <dbReference type="PROSITE-ProRule" id="PRU01360"/>
    </source>
</evidence>
<protein>
    <submittedName>
        <fullName evidence="9">TonB-linked outer membrane protein, SusC/RagA family</fullName>
    </submittedName>
</protein>
<dbReference type="InterPro" id="IPR039426">
    <property type="entry name" value="TonB-dep_rcpt-like"/>
</dbReference>
<keyword evidence="2 7" id="KW-0813">Transport</keyword>
<comment type="similarity">
    <text evidence="7">Belongs to the TonB-dependent receptor family.</text>
</comment>
<reference evidence="9 10" key="1">
    <citation type="submission" date="2017-04" db="EMBL/GenBank/DDBJ databases">
        <authorList>
            <person name="Afonso C.L."/>
            <person name="Miller P.J."/>
            <person name="Scott M.A."/>
            <person name="Spackman E."/>
            <person name="Goraichik I."/>
            <person name="Dimitrov K.M."/>
            <person name="Suarez D.L."/>
            <person name="Swayne D.E."/>
        </authorList>
    </citation>
    <scope>NUCLEOTIDE SEQUENCE [LARGE SCALE GENOMIC DNA]</scope>
    <source>
        <strain evidence="9 10">DSM 22418</strain>
    </source>
</reference>
<evidence type="ECO:0000256" key="3">
    <source>
        <dbReference type="ARBA" id="ARBA00022452"/>
    </source>
</evidence>
<dbReference type="Proteomes" id="UP000192980">
    <property type="component" value="Unassembled WGS sequence"/>
</dbReference>
<evidence type="ECO:0000256" key="6">
    <source>
        <dbReference type="ARBA" id="ARBA00023237"/>
    </source>
</evidence>
<dbReference type="Pfam" id="PF07715">
    <property type="entry name" value="Plug"/>
    <property type="match status" value="1"/>
</dbReference>
<dbReference type="SUPFAM" id="SSF56935">
    <property type="entry name" value="Porins"/>
    <property type="match status" value="1"/>
</dbReference>
<evidence type="ECO:0000256" key="5">
    <source>
        <dbReference type="ARBA" id="ARBA00023136"/>
    </source>
</evidence>
<dbReference type="NCBIfam" id="TIGR04056">
    <property type="entry name" value="OMP_RagA_SusC"/>
    <property type="match status" value="1"/>
</dbReference>
<dbReference type="InterPro" id="IPR023997">
    <property type="entry name" value="TonB-dep_OMP_SusC/RagA_CS"/>
</dbReference>
<evidence type="ECO:0000259" key="8">
    <source>
        <dbReference type="Pfam" id="PF07715"/>
    </source>
</evidence>
<dbReference type="InterPro" id="IPR037066">
    <property type="entry name" value="Plug_dom_sf"/>
</dbReference>
<keyword evidence="6 7" id="KW-0998">Cell outer membrane</keyword>
<sequence length="1112" mass="122307">MIKNGLMQVHSYYRVHYRFIIRMKLTLIITVFAVVNTMANAYSQQKVSLDVQKTKLSRILKLIEEKSDYYFVYSATNANLNKELSLNVENAKVVDLLPRLFNKTGLQYSVSEEGLVVVTEKQQAQVRGVVVDEKGNGLAGATVRVKGSQIARATDLNGRFSIDATSANTLVISFAGYGTQEVAAGSAEMKIVLHQDLRMLNEVVVTALGVAKEKRSLGYSVTQVQGESLTQARENNVINSLVGKVAGLDISSTAGGAGSASNVTIRGVSSLNQTNQPLYVINGVPMESRPVGIGNLNSRGNKGSQWDNAPDLGDAIGNLNPDDIESISVLKGAAASALYGYRAKAGVILITTKTGKGSSIDFSSNFVGERIIDQTDWQTTYGQGTQGQKPTSAAAAALVGASSWGGKLDGSDVVQFDGTMRPYSYQKGNLGRFYRTGSTWTNTIALNKSFEGGTIRLSASDVSNRSVVPNSGLDRQSFSLVGTFEPFKRFTIDARINQILEGVKNRPMVSDGAGNANYNVMFLPTSINVNDLKPWKDEKGFENKYNTGNTYNTNPWFAAYEFQNNTKRDRNISSITARYTLENGLFFQGRAGRDGYSDQYKHVVPSGTGYYEKGKISEQQTTFEDINVDVLLGKTFNAGDYSITPNLGASYRHTTSSVTTNNGVDFAVFGVYNLLNAENKSVDIGHREEETQSTYGTLEFAYKDIFYLTGSVRSDWFSTLATPGVDNKLNVVYPSVSGSFVFSEYVKPSWLNFGKLRAGYAKVGQATDPYQTVLMYNFRSENLDGKQLGIIDNKRIPNTSLKASSASELEFGTELRLLNDRLSLDVTWYNKKSKDEISFITTPSSSGYEAAVLNAGEIQNKGVEMLLSATIIKKDNFRWISSVNGSYNDNKVLSLAEGMDRQLIATSRAEFGSLMMVKGMPVNQVMAFDYKYDANGEIVYKSDGTPERGELMPYGSSINKWFAGWNNEFMYKNFNLSFLIDGKWGGKMFSATDYYGFINGLHKETLEKREELGTLAPTYYRAVADNVSKRFVNSTDFIKLRQVILGYKFPANMFNNRVKSLGVSLVARNLLVLKRKTNNVDPESSYNATFPGLELGGVPAVRTFGANLSVKF</sequence>
<evidence type="ECO:0000256" key="4">
    <source>
        <dbReference type="ARBA" id="ARBA00022692"/>
    </source>
</evidence>
<dbReference type="PROSITE" id="PS52016">
    <property type="entry name" value="TONB_DEPENDENT_REC_3"/>
    <property type="match status" value="1"/>
</dbReference>
<name>A0A1X7JSN2_9SPHI</name>
<gene>
    <name evidence="9" type="ORF">SAMN05660862_2171</name>
</gene>
<dbReference type="Pfam" id="PF13715">
    <property type="entry name" value="CarbopepD_reg_2"/>
    <property type="match status" value="1"/>
</dbReference>
<dbReference type="Gene3D" id="2.170.130.10">
    <property type="entry name" value="TonB-dependent receptor, plug domain"/>
    <property type="match status" value="1"/>
</dbReference>
<dbReference type="STRING" id="561061.SAMN05660862_2171"/>
<evidence type="ECO:0000256" key="1">
    <source>
        <dbReference type="ARBA" id="ARBA00004571"/>
    </source>
</evidence>
<dbReference type="AlphaFoldDB" id="A0A1X7JSN2"/>
<dbReference type="RefSeq" id="WP_234991199.1">
    <property type="nucleotide sequence ID" value="NZ_FXAU01000003.1"/>
</dbReference>
<dbReference type="Gene3D" id="2.60.40.1120">
    <property type="entry name" value="Carboxypeptidase-like, regulatory domain"/>
    <property type="match status" value="1"/>
</dbReference>
<accession>A0A1X7JSN2</accession>
<keyword evidence="5 7" id="KW-0472">Membrane</keyword>
<dbReference type="EMBL" id="FXAU01000003">
    <property type="protein sequence ID" value="SMG31382.1"/>
    <property type="molecule type" value="Genomic_DNA"/>
</dbReference>
<keyword evidence="4 7" id="KW-0812">Transmembrane</keyword>
<evidence type="ECO:0000256" key="2">
    <source>
        <dbReference type="ARBA" id="ARBA00022448"/>
    </source>
</evidence>
<keyword evidence="10" id="KW-1185">Reference proteome</keyword>
<dbReference type="NCBIfam" id="TIGR04057">
    <property type="entry name" value="SusC_RagA_signa"/>
    <property type="match status" value="1"/>
</dbReference>
<dbReference type="InterPro" id="IPR012910">
    <property type="entry name" value="Plug_dom"/>
</dbReference>